<dbReference type="EMBL" id="JASSZA010000014">
    <property type="protein sequence ID" value="KAK2093536.1"/>
    <property type="molecule type" value="Genomic_DNA"/>
</dbReference>
<evidence type="ECO:0000256" key="3">
    <source>
        <dbReference type="ARBA" id="ARBA00022837"/>
    </source>
</evidence>
<dbReference type="InterPro" id="IPR040250">
    <property type="entry name" value="Nucleobindin"/>
</dbReference>
<evidence type="ECO:0000256" key="1">
    <source>
        <dbReference type="ARBA" id="ARBA00022723"/>
    </source>
</evidence>
<dbReference type="InterPro" id="IPR002048">
    <property type="entry name" value="EF_hand_dom"/>
</dbReference>
<comment type="caution">
    <text evidence="6">The sequence shown here is derived from an EMBL/GenBank/DDBJ whole genome shotgun (WGS) entry which is preliminary data.</text>
</comment>
<reference evidence="6 7" key="1">
    <citation type="submission" date="2023-05" db="EMBL/GenBank/DDBJ databases">
        <title>B98-5 Cell Line De Novo Hybrid Assembly: An Optical Mapping Approach.</title>
        <authorList>
            <person name="Kananen K."/>
            <person name="Auerbach J.A."/>
            <person name="Kautto E."/>
            <person name="Blachly J.S."/>
        </authorList>
    </citation>
    <scope>NUCLEOTIDE SEQUENCE [LARGE SCALE GENOMIC DNA]</scope>
    <source>
        <strain evidence="6">B95-8</strain>
        <tissue evidence="6">Cell line</tissue>
    </source>
</reference>
<evidence type="ECO:0000313" key="7">
    <source>
        <dbReference type="Proteomes" id="UP001266305"/>
    </source>
</evidence>
<evidence type="ECO:0000256" key="4">
    <source>
        <dbReference type="SAM" id="Coils"/>
    </source>
</evidence>
<dbReference type="InterPro" id="IPR011992">
    <property type="entry name" value="EF-hand-dom_pair"/>
</dbReference>
<keyword evidence="2" id="KW-0732">Signal</keyword>
<keyword evidence="7" id="KW-1185">Reference proteome</keyword>
<dbReference type="PROSITE" id="PS50222">
    <property type="entry name" value="EF_HAND_2"/>
    <property type="match status" value="1"/>
</dbReference>
<sequence length="312" mass="36052">MRVGDEAMRRLWLVVVGVDGVLVPVPEPVLDSEVLTAGVRVDSPRPVTVLVASRACNDTSGLILHLLLSDPRLDTGQHSELEEVPPVVMECPEKEFERFGLHIRRETLSDDGIHLLHAQGDDAGEKGLEHLAWLLDHHSQDLQELLHHPASGAALLERGPGRATDSRSDCDGFLDEQELEALFTKELEKVYYPKNEEDDMVEMEEERLRMREHVMNEVDTNKDRLVTLEEFLKATEKEEFLEPDSWETLDHQQFFTEEELKEYENIIALQENELKKKADELQEQKEELQRQHDQLEAQKLEYHQVIQQMEQK</sequence>
<dbReference type="PANTHER" id="PTHR19237">
    <property type="entry name" value="NUCLEOBINDIN"/>
    <property type="match status" value="1"/>
</dbReference>
<gene>
    <name evidence="6" type="ORF">P7K49_027274</name>
</gene>
<dbReference type="SUPFAM" id="SSF47473">
    <property type="entry name" value="EF-hand"/>
    <property type="match status" value="1"/>
</dbReference>
<keyword evidence="4" id="KW-0175">Coiled coil</keyword>
<organism evidence="6 7">
    <name type="scientific">Saguinus oedipus</name>
    <name type="common">Cotton-top tamarin</name>
    <name type="synonym">Oedipomidas oedipus</name>
    <dbReference type="NCBI Taxonomy" id="9490"/>
    <lineage>
        <taxon>Eukaryota</taxon>
        <taxon>Metazoa</taxon>
        <taxon>Chordata</taxon>
        <taxon>Craniata</taxon>
        <taxon>Vertebrata</taxon>
        <taxon>Euteleostomi</taxon>
        <taxon>Mammalia</taxon>
        <taxon>Eutheria</taxon>
        <taxon>Euarchontoglires</taxon>
        <taxon>Primates</taxon>
        <taxon>Haplorrhini</taxon>
        <taxon>Platyrrhini</taxon>
        <taxon>Cebidae</taxon>
        <taxon>Callitrichinae</taxon>
        <taxon>Saguinus</taxon>
    </lineage>
</organism>
<dbReference type="PROSITE" id="PS00018">
    <property type="entry name" value="EF_HAND_1"/>
    <property type="match status" value="1"/>
</dbReference>
<dbReference type="Gene3D" id="1.10.238.10">
    <property type="entry name" value="EF-hand"/>
    <property type="match status" value="1"/>
</dbReference>
<name>A0ABQ9U903_SAGOE</name>
<dbReference type="InterPro" id="IPR018247">
    <property type="entry name" value="EF_Hand_1_Ca_BS"/>
</dbReference>
<proteinExistence type="predicted"/>
<evidence type="ECO:0000259" key="5">
    <source>
        <dbReference type="PROSITE" id="PS50222"/>
    </source>
</evidence>
<dbReference type="Proteomes" id="UP001266305">
    <property type="component" value="Unassembled WGS sequence"/>
</dbReference>
<feature type="domain" description="EF-hand" evidence="5">
    <location>
        <begin position="206"/>
        <end position="241"/>
    </location>
</feature>
<keyword evidence="1" id="KW-0479">Metal-binding</keyword>
<dbReference type="PANTHER" id="PTHR19237:SF22">
    <property type="entry name" value="NUCLEOBINDIN-2"/>
    <property type="match status" value="1"/>
</dbReference>
<evidence type="ECO:0000256" key="2">
    <source>
        <dbReference type="ARBA" id="ARBA00022729"/>
    </source>
</evidence>
<accession>A0ABQ9U903</accession>
<evidence type="ECO:0000313" key="6">
    <source>
        <dbReference type="EMBL" id="KAK2093536.1"/>
    </source>
</evidence>
<protein>
    <recommendedName>
        <fullName evidence="5">EF-hand domain-containing protein</fullName>
    </recommendedName>
</protein>
<feature type="coiled-coil region" evidence="4">
    <location>
        <begin position="260"/>
        <end position="312"/>
    </location>
</feature>
<keyword evidence="3" id="KW-0106">Calcium</keyword>